<evidence type="ECO:0000313" key="2">
    <source>
        <dbReference type="Proteomes" id="UP000003465"/>
    </source>
</evidence>
<name>A0A656GM55_PSEA0</name>
<comment type="caution">
    <text evidence="1">The sequence shown here is derived from an EMBL/GenBank/DDBJ whole genome shotgun (WGS) entry which is preliminary data.</text>
</comment>
<sequence length="42" mass="4735">MRIAHGPDQIALAGAHFIEGMKVEVRSNDRMPRRSGLLNRFS</sequence>
<feature type="non-terminal residue" evidence="1">
    <location>
        <position position="42"/>
    </location>
</feature>
<accession>A0A656GM55</accession>
<organism evidence="1 2">
    <name type="scientific">Pseudomonas amygdali pv. mori str. 301020</name>
    <dbReference type="NCBI Taxonomy" id="629261"/>
    <lineage>
        <taxon>Bacteria</taxon>
        <taxon>Pseudomonadati</taxon>
        <taxon>Pseudomonadota</taxon>
        <taxon>Gammaproteobacteria</taxon>
        <taxon>Pseudomonadales</taxon>
        <taxon>Pseudomonadaceae</taxon>
        <taxon>Pseudomonas</taxon>
        <taxon>Pseudomonas amygdali</taxon>
    </lineage>
</organism>
<dbReference type="AlphaFoldDB" id="A0A656GM55"/>
<dbReference type="EMBL" id="AEAG01002740">
    <property type="protein sequence ID" value="EGH26717.1"/>
    <property type="molecule type" value="Genomic_DNA"/>
</dbReference>
<evidence type="ECO:0000313" key="1">
    <source>
        <dbReference type="EMBL" id="EGH26717.1"/>
    </source>
</evidence>
<protein>
    <submittedName>
        <fullName evidence="1">Uncharacterized protein</fullName>
    </submittedName>
</protein>
<proteinExistence type="predicted"/>
<dbReference type="Proteomes" id="UP000003465">
    <property type="component" value="Unassembled WGS sequence"/>
</dbReference>
<reference evidence="1 2" key="1">
    <citation type="journal article" date="2011" name="PLoS Pathog.">
        <title>Dynamic evolution of pathogenicity revealed by sequencing and comparative genomics of 19 Pseudomonas syringae isolates.</title>
        <authorList>
            <person name="Baltrus D.A."/>
            <person name="Nishimura M.T."/>
            <person name="Romanchuk A."/>
            <person name="Chang J.H."/>
            <person name="Mukhtar M.S."/>
            <person name="Cherkis K."/>
            <person name="Roach J."/>
            <person name="Grant S.R."/>
            <person name="Jones C.D."/>
            <person name="Dangl J.L."/>
        </authorList>
    </citation>
    <scope>NUCLEOTIDE SEQUENCE [LARGE SCALE GENOMIC DNA]</scope>
    <source>
        <strain evidence="1 2">301020</strain>
    </source>
</reference>
<gene>
    <name evidence="1" type="ORF">PSYMO_36730</name>
</gene>